<evidence type="ECO:0000313" key="8">
    <source>
        <dbReference type="EMBL" id="EWY37642.1"/>
    </source>
</evidence>
<comment type="caution">
    <text evidence="8">The sequence shown here is derived from an EMBL/GenBank/DDBJ whole genome shotgun (WGS) entry which is preliminary data.</text>
</comment>
<evidence type="ECO:0000256" key="4">
    <source>
        <dbReference type="ARBA" id="ARBA00022989"/>
    </source>
</evidence>
<dbReference type="InterPro" id="IPR022369">
    <property type="entry name" value="Integral_membrane_TerC_rswitch"/>
</dbReference>
<feature type="transmembrane region" description="Helical" evidence="7">
    <location>
        <begin position="256"/>
        <end position="275"/>
    </location>
</feature>
<protein>
    <submittedName>
        <fullName evidence="8">Membrane protein</fullName>
    </submittedName>
</protein>
<feature type="transmembrane region" description="Helical" evidence="7">
    <location>
        <begin position="6"/>
        <end position="26"/>
    </location>
</feature>
<feature type="region of interest" description="Disordered" evidence="6">
    <location>
        <begin position="306"/>
        <end position="335"/>
    </location>
</feature>
<evidence type="ECO:0000256" key="3">
    <source>
        <dbReference type="ARBA" id="ARBA00022692"/>
    </source>
</evidence>
<feature type="transmembrane region" description="Helical" evidence="7">
    <location>
        <begin position="224"/>
        <end position="244"/>
    </location>
</feature>
<keyword evidence="9" id="KW-1185">Reference proteome</keyword>
<feature type="compositionally biased region" description="Basic and acidic residues" evidence="6">
    <location>
        <begin position="312"/>
        <end position="335"/>
    </location>
</feature>
<dbReference type="AlphaFoldDB" id="W9GYX4"/>
<name>W9GYX4_9PROT</name>
<feature type="transmembrane region" description="Helical" evidence="7">
    <location>
        <begin position="38"/>
        <end position="60"/>
    </location>
</feature>
<dbReference type="EMBL" id="AVFL01000024">
    <property type="protein sequence ID" value="EWY37642.1"/>
    <property type="molecule type" value="Genomic_DNA"/>
</dbReference>
<feature type="transmembrane region" description="Helical" evidence="7">
    <location>
        <begin position="72"/>
        <end position="91"/>
    </location>
</feature>
<dbReference type="Pfam" id="PF03741">
    <property type="entry name" value="TerC"/>
    <property type="match status" value="1"/>
</dbReference>
<reference evidence="8 9" key="1">
    <citation type="submission" date="2013-08" db="EMBL/GenBank/DDBJ databases">
        <title>The genome sequence of Skermanella stibiiresistens.</title>
        <authorList>
            <person name="Zhu W."/>
            <person name="Wang G."/>
        </authorList>
    </citation>
    <scope>NUCLEOTIDE SEQUENCE [LARGE SCALE GENOMIC DNA]</scope>
    <source>
        <strain evidence="8 9">SB22</strain>
    </source>
</reference>
<evidence type="ECO:0000256" key="2">
    <source>
        <dbReference type="ARBA" id="ARBA00007511"/>
    </source>
</evidence>
<proteinExistence type="inferred from homology"/>
<dbReference type="PANTHER" id="PTHR30238">
    <property type="entry name" value="MEMBRANE BOUND PREDICTED REDOX MODULATOR"/>
    <property type="match status" value="1"/>
</dbReference>
<dbReference type="OrthoDB" id="9783692at2"/>
<keyword evidence="4 7" id="KW-1133">Transmembrane helix</keyword>
<feature type="transmembrane region" description="Helical" evidence="7">
    <location>
        <begin position="103"/>
        <end position="125"/>
    </location>
</feature>
<dbReference type="PATRIC" id="fig|1385369.3.peg.5266"/>
<organism evidence="8 9">
    <name type="scientific">Skermanella stibiiresistens SB22</name>
    <dbReference type="NCBI Taxonomy" id="1385369"/>
    <lineage>
        <taxon>Bacteria</taxon>
        <taxon>Pseudomonadati</taxon>
        <taxon>Pseudomonadota</taxon>
        <taxon>Alphaproteobacteria</taxon>
        <taxon>Rhodospirillales</taxon>
        <taxon>Azospirillaceae</taxon>
        <taxon>Skermanella</taxon>
    </lineage>
</organism>
<dbReference type="NCBIfam" id="TIGR03718">
    <property type="entry name" value="R_switched_Alx"/>
    <property type="match status" value="1"/>
</dbReference>
<keyword evidence="5 7" id="KW-0472">Membrane</keyword>
<dbReference type="PANTHER" id="PTHR30238:SF0">
    <property type="entry name" value="THYLAKOID MEMBRANE PROTEIN TERC, CHLOROPLASTIC"/>
    <property type="match status" value="1"/>
</dbReference>
<dbReference type="STRING" id="1385369.N825_16455"/>
<dbReference type="GO" id="GO:0016020">
    <property type="term" value="C:membrane"/>
    <property type="evidence" value="ECO:0007669"/>
    <property type="project" value="UniProtKB-SubCell"/>
</dbReference>
<evidence type="ECO:0000256" key="6">
    <source>
        <dbReference type="SAM" id="MobiDB-lite"/>
    </source>
</evidence>
<comment type="similarity">
    <text evidence="2">Belongs to the TerC family.</text>
</comment>
<evidence type="ECO:0000256" key="7">
    <source>
        <dbReference type="SAM" id="Phobius"/>
    </source>
</evidence>
<keyword evidence="3 7" id="KW-0812">Transmembrane</keyword>
<evidence type="ECO:0000256" key="5">
    <source>
        <dbReference type="ARBA" id="ARBA00023136"/>
    </source>
</evidence>
<evidence type="ECO:0000313" key="9">
    <source>
        <dbReference type="Proteomes" id="UP000019486"/>
    </source>
</evidence>
<evidence type="ECO:0000256" key="1">
    <source>
        <dbReference type="ARBA" id="ARBA00004141"/>
    </source>
</evidence>
<feature type="transmembrane region" description="Helical" evidence="7">
    <location>
        <begin position="281"/>
        <end position="299"/>
    </location>
</feature>
<feature type="transmembrane region" description="Helical" evidence="7">
    <location>
        <begin position="131"/>
        <end position="149"/>
    </location>
</feature>
<accession>W9GYX4</accession>
<dbReference type="RefSeq" id="WP_037458434.1">
    <property type="nucleotide sequence ID" value="NZ_AVFL01000024.1"/>
</dbReference>
<feature type="transmembrane region" description="Helical" evidence="7">
    <location>
        <begin position="187"/>
        <end position="204"/>
    </location>
</feature>
<dbReference type="InterPro" id="IPR005496">
    <property type="entry name" value="Integral_membrane_TerC"/>
</dbReference>
<comment type="subcellular location">
    <subcellularLocation>
        <location evidence="1">Membrane</location>
        <topology evidence="1">Multi-pass membrane protein</topology>
    </subcellularLocation>
</comment>
<dbReference type="Proteomes" id="UP000019486">
    <property type="component" value="Unassembled WGS sequence"/>
</dbReference>
<sequence>METSPLLWIGFNAFVLVLLALDLGVFNKKPHAITVREALIASGCYISLAFAFNAGIYWFMGTEKGLEFTTGYLIEWSLSVDNIFVMAMIFGHFAVPRQFQHRVLFWGILGALVMRAALIFAGTALIHQFHWTIYVFGAFLLFTGVKMFFSSDEEQDLESNRIVRFVKSRVRMTETYEGTAFFVRRNGLLLATPMLLVLVMIEATDLMFALDSVPAIFAVTDDPFIVYTSNVFAILGLRSLYFALAGIIHRFSYLKYGLSLVLVFIGTKMMLIDIWKVPTALALGVTAGLIVGSIVLSLIKTRNDPAPEEDALADHAPTDYAKDRAGEGREATQSS</sequence>
<gene>
    <name evidence="8" type="ORF">N825_16455</name>
</gene>